<dbReference type="GO" id="GO:0045892">
    <property type="term" value="P:negative regulation of DNA-templated transcription"/>
    <property type="evidence" value="ECO:0007669"/>
    <property type="project" value="UniProtKB-ARBA"/>
</dbReference>
<dbReference type="InterPro" id="IPR003735">
    <property type="entry name" value="Metal_Tscrpt_repr"/>
</dbReference>
<dbReference type="GO" id="GO:0046872">
    <property type="term" value="F:metal ion binding"/>
    <property type="evidence" value="ECO:0007669"/>
    <property type="project" value="InterPro"/>
</dbReference>
<comment type="caution">
    <text evidence="1">The sequence shown here is derived from an EMBL/GenBank/DDBJ whole genome shotgun (WGS) entry which is preliminary data.</text>
</comment>
<gene>
    <name evidence="1" type="ORF">A3D06_02110</name>
</gene>
<organism evidence="1 2">
    <name type="scientific">Candidatus Roizmanbacteria bacterium RIFCSPHIGHO2_02_FULL_40_9</name>
    <dbReference type="NCBI Taxonomy" id="1802042"/>
    <lineage>
        <taxon>Bacteria</taxon>
        <taxon>Candidatus Roizmaniibacteriota</taxon>
    </lineage>
</organism>
<evidence type="ECO:0000313" key="2">
    <source>
        <dbReference type="Proteomes" id="UP000177027"/>
    </source>
</evidence>
<dbReference type="AlphaFoldDB" id="A0A1F7HC48"/>
<name>A0A1F7HC48_9BACT</name>
<evidence type="ECO:0000313" key="1">
    <source>
        <dbReference type="EMBL" id="OGK28625.1"/>
    </source>
</evidence>
<accession>A0A1F7HC48</accession>
<dbReference type="EMBL" id="MFZS01000035">
    <property type="protein sequence ID" value="OGK28625.1"/>
    <property type="molecule type" value="Genomic_DNA"/>
</dbReference>
<proteinExistence type="predicted"/>
<dbReference type="Gene3D" id="1.20.58.1000">
    <property type="entry name" value="Metal-sensitive repressor, helix protomer"/>
    <property type="match status" value="1"/>
</dbReference>
<protein>
    <submittedName>
        <fullName evidence="1">Uncharacterized protein</fullName>
    </submittedName>
</protein>
<reference evidence="1 2" key="1">
    <citation type="journal article" date="2016" name="Nat. Commun.">
        <title>Thousands of microbial genomes shed light on interconnected biogeochemical processes in an aquifer system.</title>
        <authorList>
            <person name="Anantharaman K."/>
            <person name="Brown C.T."/>
            <person name="Hug L.A."/>
            <person name="Sharon I."/>
            <person name="Castelle C.J."/>
            <person name="Probst A.J."/>
            <person name="Thomas B.C."/>
            <person name="Singh A."/>
            <person name="Wilkins M.J."/>
            <person name="Karaoz U."/>
            <person name="Brodie E.L."/>
            <person name="Williams K.H."/>
            <person name="Hubbard S.S."/>
            <person name="Banfield J.F."/>
        </authorList>
    </citation>
    <scope>NUCLEOTIDE SEQUENCE [LARGE SCALE GENOMIC DNA]</scope>
</reference>
<dbReference type="GO" id="GO:0003677">
    <property type="term" value="F:DNA binding"/>
    <property type="evidence" value="ECO:0007669"/>
    <property type="project" value="InterPro"/>
</dbReference>
<dbReference type="Pfam" id="PF02583">
    <property type="entry name" value="Trns_repr_metal"/>
    <property type="match status" value="1"/>
</dbReference>
<dbReference type="Proteomes" id="UP000177027">
    <property type="component" value="Unassembled WGS sequence"/>
</dbReference>
<sequence>MNRLIGQLEGIRRMINGRRKPDDIVQQIMAARQALTRIGMIVLKEEISKTSKPNQQKRIDKMLEQIFRV</sequence>
<dbReference type="InterPro" id="IPR038390">
    <property type="entry name" value="Metal_Tscrpt_repr_sf"/>
</dbReference>